<keyword evidence="2" id="KW-0548">Nucleotidyltransferase</keyword>
<dbReference type="CDD" id="cd02524">
    <property type="entry name" value="G1P_cytidylyltransferase"/>
    <property type="match status" value="1"/>
</dbReference>
<dbReference type="OrthoDB" id="9801899at2"/>
<dbReference type="EC" id="2.7.7.33" evidence="2"/>
<dbReference type="PANTHER" id="PTHR47183">
    <property type="entry name" value="GLUCOSE-1-PHOSPHATE CYTIDYLYLTRANSFERASE-RELATED"/>
    <property type="match status" value="1"/>
</dbReference>
<dbReference type="Gene3D" id="3.90.550.10">
    <property type="entry name" value="Spore Coat Polysaccharide Biosynthesis Protein SpsA, Chain A"/>
    <property type="match status" value="1"/>
</dbReference>
<evidence type="ECO:0000313" key="3">
    <source>
        <dbReference type="Proteomes" id="UP000323664"/>
    </source>
</evidence>
<evidence type="ECO:0000259" key="1">
    <source>
        <dbReference type="Pfam" id="PF00483"/>
    </source>
</evidence>
<feature type="domain" description="Nucleotidyl transferase" evidence="1">
    <location>
        <begin position="2"/>
        <end position="229"/>
    </location>
</feature>
<dbReference type="PANTHER" id="PTHR47183:SF1">
    <property type="entry name" value="GLUCOSE-1-PHOSPHATE CYTIDYLYLTRANSFERASE"/>
    <property type="match status" value="1"/>
</dbReference>
<dbReference type="Proteomes" id="UP000323664">
    <property type="component" value="Unassembled WGS sequence"/>
</dbReference>
<dbReference type="EMBL" id="RIAS01000020">
    <property type="protein sequence ID" value="KAA8787280.1"/>
    <property type="molecule type" value="Genomic_DNA"/>
</dbReference>
<accession>A0A5M9X021</accession>
<name>A0A5M9X021_PAEAM</name>
<dbReference type="SUPFAM" id="SSF53448">
    <property type="entry name" value="Nucleotide-diphospho-sugar transferases"/>
    <property type="match status" value="1"/>
</dbReference>
<dbReference type="NCBIfam" id="TIGR02623">
    <property type="entry name" value="G1P_cyt_trans"/>
    <property type="match status" value="1"/>
</dbReference>
<dbReference type="InterPro" id="IPR013446">
    <property type="entry name" value="G1P_cyt_trans-like"/>
</dbReference>
<keyword evidence="2" id="KW-0808">Transferase</keyword>
<proteinExistence type="predicted"/>
<protein>
    <submittedName>
        <fullName evidence="2">Glucose-1-phosphate cytidylyltransferase</fullName>
        <ecNumber evidence="2">2.7.7.33</ecNumber>
    </submittedName>
</protein>
<dbReference type="Pfam" id="PF00483">
    <property type="entry name" value="NTP_transferase"/>
    <property type="match status" value="1"/>
</dbReference>
<dbReference type="GO" id="GO:0009243">
    <property type="term" value="P:O antigen biosynthetic process"/>
    <property type="evidence" value="ECO:0007669"/>
    <property type="project" value="InterPro"/>
</dbReference>
<organism evidence="2 3">
    <name type="scientific">Paenibacillus amylolyticus</name>
    <dbReference type="NCBI Taxonomy" id="1451"/>
    <lineage>
        <taxon>Bacteria</taxon>
        <taxon>Bacillati</taxon>
        <taxon>Bacillota</taxon>
        <taxon>Bacilli</taxon>
        <taxon>Bacillales</taxon>
        <taxon>Paenibacillaceae</taxon>
        <taxon>Paenibacillus</taxon>
    </lineage>
</organism>
<reference evidence="2 3" key="1">
    <citation type="journal article" date="2019" name="J. Ind. Microbiol. Biotechnol.">
        <title>Paenibacillus amylolyticus 27C64 has a diverse set of carbohydrate-active enzymes and complete pectin deconstruction system.</title>
        <authorList>
            <person name="Keggi C."/>
            <person name="Doran-Peterson J."/>
        </authorList>
    </citation>
    <scope>NUCLEOTIDE SEQUENCE [LARGE SCALE GENOMIC DNA]</scope>
    <source>
        <strain evidence="2 3">27C64</strain>
    </source>
</reference>
<dbReference type="InterPro" id="IPR005835">
    <property type="entry name" value="NTP_transferase_dom"/>
</dbReference>
<dbReference type="RefSeq" id="WP_123066954.1">
    <property type="nucleotide sequence ID" value="NZ_RIAS01000020.1"/>
</dbReference>
<sequence length="256" mass="29532">MKTVILCGGLGTRLAEETRVRPKPMVEIGEMPILCHIMHIYSSQGFHEFELALGYKSNYIKKYFLDYPFLYNDFSVSLDQNQTDLLTATKLNWKINLIDTGQATMTGGRIARLKQRLHGEPFMLTYGDGIGDIDLHKLISFHKSHGKLVTVTAVRPKARFGIMKCQDRTVTSFQEKGQLSDEWINAGFFVMEPKVLDYIHGDQTELERHVLPELAHQGQLMAYYHEGYWACMDTIRDKQELEQLWEEGNAPWKIWG</sequence>
<evidence type="ECO:0000313" key="2">
    <source>
        <dbReference type="EMBL" id="KAA8787280.1"/>
    </source>
</evidence>
<dbReference type="GO" id="GO:0047343">
    <property type="term" value="F:glucose-1-phosphate cytidylyltransferase activity"/>
    <property type="evidence" value="ECO:0007669"/>
    <property type="project" value="UniProtKB-EC"/>
</dbReference>
<dbReference type="AlphaFoldDB" id="A0A5M9X021"/>
<gene>
    <name evidence="2" type="primary">rfbF</name>
    <name evidence="2" type="ORF">EC604_25955</name>
</gene>
<comment type="caution">
    <text evidence="2">The sequence shown here is derived from an EMBL/GenBank/DDBJ whole genome shotgun (WGS) entry which is preliminary data.</text>
</comment>
<dbReference type="InterPro" id="IPR046981">
    <property type="entry name" value="G1P_cyt_trans"/>
</dbReference>
<dbReference type="InterPro" id="IPR029044">
    <property type="entry name" value="Nucleotide-diphossugar_trans"/>
</dbReference>